<keyword evidence="18" id="KW-1185">Reference proteome</keyword>
<dbReference type="InterPro" id="IPR005467">
    <property type="entry name" value="His_kinase_dom"/>
</dbReference>
<protein>
    <recommendedName>
        <fullName evidence="3">histidine kinase</fullName>
        <ecNumber evidence="3">2.7.13.3</ecNumber>
    </recommendedName>
</protein>
<dbReference type="Pfam" id="PF00512">
    <property type="entry name" value="HisKA"/>
    <property type="match status" value="1"/>
</dbReference>
<keyword evidence="10" id="KW-0067">ATP-binding</keyword>
<name>A0A0V8JDS3_9BACL</name>
<dbReference type="EMBL" id="LNQN01000001">
    <property type="protein sequence ID" value="KSU85182.1"/>
    <property type="molecule type" value="Genomic_DNA"/>
</dbReference>
<dbReference type="FunFam" id="1.10.287.130:FF:000008">
    <property type="entry name" value="Two-component sensor histidine kinase"/>
    <property type="match status" value="1"/>
</dbReference>
<feature type="domain" description="Histidine kinase" evidence="15">
    <location>
        <begin position="258"/>
        <end position="476"/>
    </location>
</feature>
<dbReference type="AlphaFoldDB" id="A0A0V8JDS3"/>
<keyword evidence="8" id="KW-0547">Nucleotide-binding</keyword>
<evidence type="ECO:0000259" key="16">
    <source>
        <dbReference type="PROSITE" id="PS50885"/>
    </source>
</evidence>
<dbReference type="InterPro" id="IPR004358">
    <property type="entry name" value="Sig_transdc_His_kin-like_C"/>
</dbReference>
<feature type="domain" description="HAMP" evidence="16">
    <location>
        <begin position="191"/>
        <end position="243"/>
    </location>
</feature>
<evidence type="ECO:0000313" key="17">
    <source>
        <dbReference type="EMBL" id="KSU85182.1"/>
    </source>
</evidence>
<evidence type="ECO:0000256" key="7">
    <source>
        <dbReference type="ARBA" id="ARBA00022692"/>
    </source>
</evidence>
<dbReference type="FunFam" id="3.30.565.10:FF:000006">
    <property type="entry name" value="Sensor histidine kinase WalK"/>
    <property type="match status" value="1"/>
</dbReference>
<evidence type="ECO:0000313" key="18">
    <source>
        <dbReference type="Proteomes" id="UP000054099"/>
    </source>
</evidence>
<dbReference type="SMART" id="SM00388">
    <property type="entry name" value="HisKA"/>
    <property type="match status" value="1"/>
</dbReference>
<evidence type="ECO:0000259" key="15">
    <source>
        <dbReference type="PROSITE" id="PS50109"/>
    </source>
</evidence>
<feature type="transmembrane region" description="Helical" evidence="14">
    <location>
        <begin position="166"/>
        <end position="189"/>
    </location>
</feature>
<dbReference type="Gene3D" id="1.10.287.130">
    <property type="match status" value="1"/>
</dbReference>
<dbReference type="Proteomes" id="UP000054099">
    <property type="component" value="Unassembled WGS sequence"/>
</dbReference>
<evidence type="ECO:0000256" key="6">
    <source>
        <dbReference type="ARBA" id="ARBA00022679"/>
    </source>
</evidence>
<evidence type="ECO:0000256" key="9">
    <source>
        <dbReference type="ARBA" id="ARBA00022777"/>
    </source>
</evidence>
<comment type="catalytic activity">
    <reaction evidence="1">
        <text>ATP + protein L-histidine = ADP + protein N-phospho-L-histidine.</text>
        <dbReference type="EC" id="2.7.13.3"/>
    </reaction>
</comment>
<reference evidence="17 18" key="1">
    <citation type="journal article" date="2014" name="Antonie Van Leeuwenhoek">
        <title>Fictibacillus enclensis sp. nov., isolated from marine sediment.</title>
        <authorList>
            <person name="Dastager S.G."/>
            <person name="Mawlankar R."/>
            <person name="Srinivasan K."/>
            <person name="Tang S.K."/>
            <person name="Lee J.C."/>
            <person name="Ramana V.V."/>
            <person name="Shouche Y.S."/>
        </authorList>
    </citation>
    <scope>NUCLEOTIDE SEQUENCE [LARGE SCALE GENOMIC DNA]</scope>
    <source>
        <strain evidence="17 18">NIO-1003</strain>
    </source>
</reference>
<organism evidence="17 18">
    <name type="scientific">Fictibacillus enclensis</name>
    <dbReference type="NCBI Taxonomy" id="1017270"/>
    <lineage>
        <taxon>Bacteria</taxon>
        <taxon>Bacillati</taxon>
        <taxon>Bacillota</taxon>
        <taxon>Bacilli</taxon>
        <taxon>Bacillales</taxon>
        <taxon>Fictibacillaceae</taxon>
        <taxon>Fictibacillus</taxon>
    </lineage>
</organism>
<dbReference type="InterPro" id="IPR036097">
    <property type="entry name" value="HisK_dim/P_sf"/>
</dbReference>
<evidence type="ECO:0000256" key="4">
    <source>
        <dbReference type="ARBA" id="ARBA00022475"/>
    </source>
</evidence>
<dbReference type="Pfam" id="PF02518">
    <property type="entry name" value="HATPase_c"/>
    <property type="match status" value="1"/>
</dbReference>
<dbReference type="InterPro" id="IPR003660">
    <property type="entry name" value="HAMP_dom"/>
</dbReference>
<comment type="caution">
    <text evidence="17">The sequence shown here is derived from an EMBL/GenBank/DDBJ whole genome shotgun (WGS) entry which is preliminary data.</text>
</comment>
<keyword evidence="13 14" id="KW-0472">Membrane</keyword>
<evidence type="ECO:0000256" key="13">
    <source>
        <dbReference type="ARBA" id="ARBA00023136"/>
    </source>
</evidence>
<proteinExistence type="predicted"/>
<dbReference type="GO" id="GO:0000155">
    <property type="term" value="F:phosphorelay sensor kinase activity"/>
    <property type="evidence" value="ECO:0007669"/>
    <property type="project" value="InterPro"/>
</dbReference>
<evidence type="ECO:0000256" key="1">
    <source>
        <dbReference type="ARBA" id="ARBA00000085"/>
    </source>
</evidence>
<dbReference type="InterPro" id="IPR003661">
    <property type="entry name" value="HisK_dim/P_dom"/>
</dbReference>
<dbReference type="CDD" id="cd00082">
    <property type="entry name" value="HisKA"/>
    <property type="match status" value="1"/>
</dbReference>
<sequence length="482" mass="54931">MSIRVRLLLSNLAMIIMPVILFVLAAFLLFSFVFVDHEDHRSIFGSLGSTEGARPADKQVMELKKTAALAPEKLLNVRYLIRADKELNGQGAALVVRRGDKVIYRPVKDKSLEIKDLPPFGFEGSNRPVSRLGNKLYSMQKYDFYFSNGSTGTLFFIRDADFVKRIFPLLFGSFLFIMLITNGLLTYFVSKSILYPVNELRAGARKISEGNLDFQLVSKRNDELGQLCQAFETMRKKLKASTEIQLQYEENRKELISNISHDLKTPLTAIKGYVEGIRDGVANTSEKMDRYTQTIYKKANELDHLIDELFLYSKLDLKKVPFHFEKMETSGYIKNYIEELRMDDTVGQVRLSLTIKEGKEFEVIADRDKLKRVFTNIIENSLKYMDKKEKSIDIVLSSNEETVLVEVHDNGPGIKESSLPHLFDRFYRADPSRNTTGSGLGLAIVKRIIEDHGGEIWAESHENEGTSIFFTLKKAVNEEASP</sequence>
<keyword evidence="9" id="KW-0418">Kinase</keyword>
<evidence type="ECO:0000256" key="2">
    <source>
        <dbReference type="ARBA" id="ARBA00004651"/>
    </source>
</evidence>
<dbReference type="SUPFAM" id="SSF55874">
    <property type="entry name" value="ATPase domain of HSP90 chaperone/DNA topoisomerase II/histidine kinase"/>
    <property type="match status" value="1"/>
</dbReference>
<dbReference type="SMART" id="SM00387">
    <property type="entry name" value="HATPase_c"/>
    <property type="match status" value="1"/>
</dbReference>
<keyword evidence="5" id="KW-0597">Phosphoprotein</keyword>
<evidence type="ECO:0000256" key="8">
    <source>
        <dbReference type="ARBA" id="ARBA00022741"/>
    </source>
</evidence>
<dbReference type="PANTHER" id="PTHR45528:SF1">
    <property type="entry name" value="SENSOR HISTIDINE KINASE CPXA"/>
    <property type="match status" value="1"/>
</dbReference>
<dbReference type="GO" id="GO:0005524">
    <property type="term" value="F:ATP binding"/>
    <property type="evidence" value="ECO:0007669"/>
    <property type="project" value="UniProtKB-KW"/>
</dbReference>
<evidence type="ECO:0000256" key="11">
    <source>
        <dbReference type="ARBA" id="ARBA00022989"/>
    </source>
</evidence>
<dbReference type="OrthoDB" id="335833at2"/>
<feature type="transmembrane region" description="Helical" evidence="14">
    <location>
        <begin position="12"/>
        <end position="35"/>
    </location>
</feature>
<dbReference type="PRINTS" id="PR00344">
    <property type="entry name" value="BCTRLSENSOR"/>
</dbReference>
<dbReference type="Gene3D" id="6.10.340.10">
    <property type="match status" value="1"/>
</dbReference>
<dbReference type="EC" id="2.7.13.3" evidence="3"/>
<dbReference type="InterPro" id="IPR050398">
    <property type="entry name" value="HssS/ArlS-like"/>
</dbReference>
<evidence type="ECO:0000256" key="10">
    <source>
        <dbReference type="ARBA" id="ARBA00022840"/>
    </source>
</evidence>
<dbReference type="RefSeq" id="WP_061969698.1">
    <property type="nucleotide sequence ID" value="NZ_FMAV01000001.1"/>
</dbReference>
<dbReference type="PANTHER" id="PTHR45528">
    <property type="entry name" value="SENSOR HISTIDINE KINASE CPXA"/>
    <property type="match status" value="1"/>
</dbReference>
<gene>
    <name evidence="17" type="ORF">AS030_06605</name>
</gene>
<dbReference type="SMART" id="SM00304">
    <property type="entry name" value="HAMP"/>
    <property type="match status" value="1"/>
</dbReference>
<keyword evidence="11 14" id="KW-1133">Transmembrane helix</keyword>
<accession>A0A0V8JDS3</accession>
<dbReference type="SUPFAM" id="SSF158472">
    <property type="entry name" value="HAMP domain-like"/>
    <property type="match status" value="1"/>
</dbReference>
<dbReference type="GO" id="GO:0005886">
    <property type="term" value="C:plasma membrane"/>
    <property type="evidence" value="ECO:0007669"/>
    <property type="project" value="UniProtKB-SubCell"/>
</dbReference>
<dbReference type="Gene3D" id="3.30.565.10">
    <property type="entry name" value="Histidine kinase-like ATPase, C-terminal domain"/>
    <property type="match status" value="1"/>
</dbReference>
<keyword evidence="12" id="KW-0902">Two-component regulatory system</keyword>
<dbReference type="InterPro" id="IPR036890">
    <property type="entry name" value="HATPase_C_sf"/>
</dbReference>
<evidence type="ECO:0000256" key="5">
    <source>
        <dbReference type="ARBA" id="ARBA00022553"/>
    </source>
</evidence>
<dbReference type="InterPro" id="IPR003594">
    <property type="entry name" value="HATPase_dom"/>
</dbReference>
<dbReference type="Pfam" id="PF00672">
    <property type="entry name" value="HAMP"/>
    <property type="match status" value="1"/>
</dbReference>
<keyword evidence="4" id="KW-1003">Cell membrane</keyword>
<dbReference type="CDD" id="cd00075">
    <property type="entry name" value="HATPase"/>
    <property type="match status" value="1"/>
</dbReference>
<evidence type="ECO:0000256" key="14">
    <source>
        <dbReference type="SAM" id="Phobius"/>
    </source>
</evidence>
<comment type="subcellular location">
    <subcellularLocation>
        <location evidence="2">Cell membrane</location>
        <topology evidence="2">Multi-pass membrane protein</topology>
    </subcellularLocation>
</comment>
<dbReference type="SUPFAM" id="SSF47384">
    <property type="entry name" value="Homodimeric domain of signal transducing histidine kinase"/>
    <property type="match status" value="1"/>
</dbReference>
<dbReference type="PROSITE" id="PS50109">
    <property type="entry name" value="HIS_KIN"/>
    <property type="match status" value="1"/>
</dbReference>
<evidence type="ECO:0000256" key="12">
    <source>
        <dbReference type="ARBA" id="ARBA00023012"/>
    </source>
</evidence>
<evidence type="ECO:0000256" key="3">
    <source>
        <dbReference type="ARBA" id="ARBA00012438"/>
    </source>
</evidence>
<dbReference type="CDD" id="cd06225">
    <property type="entry name" value="HAMP"/>
    <property type="match status" value="1"/>
</dbReference>
<keyword evidence="6" id="KW-0808">Transferase</keyword>
<keyword evidence="7 14" id="KW-0812">Transmembrane</keyword>
<dbReference type="PROSITE" id="PS50885">
    <property type="entry name" value="HAMP"/>
    <property type="match status" value="1"/>
</dbReference>